<dbReference type="AlphaFoldDB" id="W1PWG5"/>
<evidence type="ECO:0000313" key="3">
    <source>
        <dbReference type="Proteomes" id="UP000017836"/>
    </source>
</evidence>
<keyword evidence="3" id="KW-1185">Reference proteome</keyword>
<organism evidence="2 3">
    <name type="scientific">Amborella trichopoda</name>
    <dbReference type="NCBI Taxonomy" id="13333"/>
    <lineage>
        <taxon>Eukaryota</taxon>
        <taxon>Viridiplantae</taxon>
        <taxon>Streptophyta</taxon>
        <taxon>Embryophyta</taxon>
        <taxon>Tracheophyta</taxon>
        <taxon>Spermatophyta</taxon>
        <taxon>Magnoliopsida</taxon>
        <taxon>Amborellales</taxon>
        <taxon>Amborellaceae</taxon>
        <taxon>Amborella</taxon>
    </lineage>
</organism>
<gene>
    <name evidence="2" type="ORF">AMTR_s00034p00145870</name>
</gene>
<feature type="compositionally biased region" description="Low complexity" evidence="1">
    <location>
        <begin position="38"/>
        <end position="50"/>
    </location>
</feature>
<feature type="region of interest" description="Disordered" evidence="1">
    <location>
        <begin position="132"/>
        <end position="162"/>
    </location>
</feature>
<dbReference type="Gramene" id="ERN12194">
    <property type="protein sequence ID" value="ERN12194"/>
    <property type="gene ID" value="AMTR_s00034p00145870"/>
</dbReference>
<name>W1PWG5_AMBTC</name>
<dbReference type="HOGENOM" id="CLU_046618_0_0_1"/>
<accession>W1PWG5</accession>
<proteinExistence type="predicted"/>
<dbReference type="OrthoDB" id="785861at2759"/>
<feature type="region of interest" description="Disordered" evidence="1">
    <location>
        <begin position="1"/>
        <end position="89"/>
    </location>
</feature>
<feature type="compositionally biased region" description="Polar residues" evidence="1">
    <location>
        <begin position="181"/>
        <end position="200"/>
    </location>
</feature>
<dbReference type="Proteomes" id="UP000017836">
    <property type="component" value="Unassembled WGS sequence"/>
</dbReference>
<sequence>MLSPNRALDELGPHPLRRRKSGRGSIMFWTSKARKKSSSSPYDSQEPSSPKVTCIGQVRVKKKDHHHHHQRETSLGPRRTGPINIKDKYRNKDDIRNRCRHSCCFPISLCDCLVFHHVPKNSPPIPIAIHGSGKRNSGRKWESGNAAAAVAASEHEPPPPPPRNALVLMRCRSEPLRTLPSLANSPTSEEQQGKDCSSSGVEFGGYNSESPEEVQKSLKSDWEKGERRIMLTRCKSEPARRCCPRVVVGPDEACFWKATRFGLGDDERSPWIFFF</sequence>
<dbReference type="KEGG" id="atr:18440403"/>
<reference evidence="3" key="1">
    <citation type="journal article" date="2013" name="Science">
        <title>The Amborella genome and the evolution of flowering plants.</title>
        <authorList>
            <consortium name="Amborella Genome Project"/>
        </authorList>
    </citation>
    <scope>NUCLEOTIDE SEQUENCE [LARGE SCALE GENOMIC DNA]</scope>
</reference>
<dbReference type="PANTHER" id="PTHR33448:SF4">
    <property type="entry name" value="CHLOROPLAST PROTEIN HCF243"/>
    <property type="match status" value="1"/>
</dbReference>
<evidence type="ECO:0000313" key="2">
    <source>
        <dbReference type="EMBL" id="ERN12194.1"/>
    </source>
</evidence>
<evidence type="ECO:0000256" key="1">
    <source>
        <dbReference type="SAM" id="MobiDB-lite"/>
    </source>
</evidence>
<protein>
    <submittedName>
        <fullName evidence="2">Uncharacterized protein</fullName>
    </submittedName>
</protein>
<dbReference type="EMBL" id="KI392616">
    <property type="protein sequence ID" value="ERN12194.1"/>
    <property type="molecule type" value="Genomic_DNA"/>
</dbReference>
<feature type="region of interest" description="Disordered" evidence="1">
    <location>
        <begin position="179"/>
        <end position="214"/>
    </location>
</feature>
<feature type="compositionally biased region" description="Basic residues" evidence="1">
    <location>
        <begin position="59"/>
        <end position="70"/>
    </location>
</feature>
<dbReference type="PANTHER" id="PTHR33448">
    <property type="entry name" value="CHLOROPLAST PROTEIN HCF243-RELATED"/>
    <property type="match status" value="1"/>
</dbReference>